<keyword evidence="3" id="KW-1185">Reference proteome</keyword>
<evidence type="ECO:0008006" key="4">
    <source>
        <dbReference type="Google" id="ProtNLM"/>
    </source>
</evidence>
<feature type="non-terminal residue" evidence="2">
    <location>
        <position position="42"/>
    </location>
</feature>
<keyword evidence="1" id="KW-1133">Transmembrane helix</keyword>
<evidence type="ECO:0000256" key="1">
    <source>
        <dbReference type="SAM" id="Phobius"/>
    </source>
</evidence>
<dbReference type="Proteomes" id="UP000221165">
    <property type="component" value="Unassembled WGS sequence"/>
</dbReference>
<name>A0A2C6L491_9APIC</name>
<keyword evidence="1" id="KW-0472">Membrane</keyword>
<evidence type="ECO:0000313" key="3">
    <source>
        <dbReference type="Proteomes" id="UP000221165"/>
    </source>
</evidence>
<keyword evidence="1" id="KW-0812">Transmembrane</keyword>
<gene>
    <name evidence="2" type="ORF">CSUI_003021</name>
</gene>
<reference evidence="2 3" key="1">
    <citation type="journal article" date="2017" name="Int. J. Parasitol.">
        <title>The genome of the protozoan parasite Cystoisospora suis and a reverse vaccinology approach to identify vaccine candidates.</title>
        <authorList>
            <person name="Palmieri N."/>
            <person name="Shrestha A."/>
            <person name="Ruttkowski B."/>
            <person name="Beck T."/>
            <person name="Vogl C."/>
            <person name="Tomley F."/>
            <person name="Blake D.P."/>
            <person name="Joachim A."/>
        </authorList>
    </citation>
    <scope>NUCLEOTIDE SEQUENCE [LARGE SCALE GENOMIC DNA]</scope>
    <source>
        <strain evidence="2 3">Wien I</strain>
    </source>
</reference>
<dbReference type="RefSeq" id="XP_067924806.1">
    <property type="nucleotide sequence ID" value="XM_068063219.1"/>
</dbReference>
<proteinExistence type="predicted"/>
<feature type="transmembrane region" description="Helical" evidence="1">
    <location>
        <begin position="12"/>
        <end position="35"/>
    </location>
</feature>
<dbReference type="AlphaFoldDB" id="A0A2C6L491"/>
<accession>A0A2C6L491</accession>
<comment type="caution">
    <text evidence="2">The sequence shown here is derived from an EMBL/GenBank/DDBJ whole genome shotgun (WGS) entry which is preliminary data.</text>
</comment>
<evidence type="ECO:0000313" key="2">
    <source>
        <dbReference type="EMBL" id="PHJ23129.1"/>
    </source>
</evidence>
<dbReference type="VEuPathDB" id="ToxoDB:CSUI_003021"/>
<organism evidence="2 3">
    <name type="scientific">Cystoisospora suis</name>
    <dbReference type="NCBI Taxonomy" id="483139"/>
    <lineage>
        <taxon>Eukaryota</taxon>
        <taxon>Sar</taxon>
        <taxon>Alveolata</taxon>
        <taxon>Apicomplexa</taxon>
        <taxon>Conoidasida</taxon>
        <taxon>Coccidia</taxon>
        <taxon>Eucoccidiorida</taxon>
        <taxon>Eimeriorina</taxon>
        <taxon>Sarcocystidae</taxon>
        <taxon>Cystoisospora</taxon>
    </lineage>
</organism>
<feature type="non-terminal residue" evidence="2">
    <location>
        <position position="1"/>
    </location>
</feature>
<dbReference type="EMBL" id="MIGC01001282">
    <property type="protein sequence ID" value="PHJ23129.1"/>
    <property type="molecule type" value="Genomic_DNA"/>
</dbReference>
<dbReference type="GeneID" id="94426430"/>
<sequence>LSGLAIFCVAHLSFSVSFIVSFSLSPPSLFFFSFFSSLSFFF</sequence>
<protein>
    <recommendedName>
        <fullName evidence="4">Transmembrane protein</fullName>
    </recommendedName>
</protein>